<dbReference type="InterPro" id="IPR001299">
    <property type="entry name" value="Ependymin"/>
</dbReference>
<keyword evidence="2" id="KW-1185">Reference proteome</keyword>
<evidence type="ECO:0000313" key="2">
    <source>
        <dbReference type="Proteomes" id="UP000694888"/>
    </source>
</evidence>
<dbReference type="GeneID" id="106012273"/>
<gene>
    <name evidence="3" type="primary">LOC106012273</name>
</gene>
<sequence length="214" mass="23783">MVTGVLVSHCVFLVAISLCLSSATFSPLGGKGCCISPTWNGTLLYHEMRRYEGRPVEVDSFMAVVNMDFVTNRFSSRITELSSYGASSAKWLISISNTSYEIHEREQTCKKTILSPPHRFCLPESIQSLGGFVYGSGPETFHAFLYKFENNDIETIVTLKEDDCFPISLVQTFGHGRNTPGTSTTVFTDLSTELDERALLLPAYCLDEDHIPTN</sequence>
<feature type="signal peptide" evidence="1">
    <location>
        <begin position="1"/>
        <end position="23"/>
    </location>
</feature>
<feature type="chain" id="PRO_5046136016" evidence="1">
    <location>
        <begin position="24"/>
        <end position="214"/>
    </location>
</feature>
<dbReference type="PANTHER" id="PTHR10697:SF1">
    <property type="entry name" value="MAMMALIAN EPENDYMIN-RELATED PROTEIN 1"/>
    <property type="match status" value="1"/>
</dbReference>
<proteinExistence type="predicted"/>
<protein>
    <submittedName>
        <fullName evidence="3">Uncharacterized protein LOC106012273</fullName>
    </submittedName>
</protein>
<dbReference type="PANTHER" id="PTHR10697">
    <property type="entry name" value="MAMMALIAN EPENDYMIN-RELATED PROTEIN 1"/>
    <property type="match status" value="1"/>
</dbReference>
<keyword evidence="1" id="KW-0732">Signal</keyword>
<accession>A0ABM1A3L1</accession>
<dbReference type="Proteomes" id="UP000694888">
    <property type="component" value="Unplaced"/>
</dbReference>
<reference evidence="3" key="1">
    <citation type="submission" date="2025-08" db="UniProtKB">
        <authorList>
            <consortium name="RefSeq"/>
        </authorList>
    </citation>
    <scope>IDENTIFICATION</scope>
</reference>
<evidence type="ECO:0000313" key="3">
    <source>
        <dbReference type="RefSeq" id="XP_012940144.1"/>
    </source>
</evidence>
<dbReference type="RefSeq" id="XP_012940144.1">
    <property type="nucleotide sequence ID" value="XM_013084690.2"/>
</dbReference>
<name>A0ABM1A3L1_APLCA</name>
<evidence type="ECO:0000256" key="1">
    <source>
        <dbReference type="SAM" id="SignalP"/>
    </source>
</evidence>
<organism evidence="2 3">
    <name type="scientific">Aplysia californica</name>
    <name type="common">California sea hare</name>
    <dbReference type="NCBI Taxonomy" id="6500"/>
    <lineage>
        <taxon>Eukaryota</taxon>
        <taxon>Metazoa</taxon>
        <taxon>Spiralia</taxon>
        <taxon>Lophotrochozoa</taxon>
        <taxon>Mollusca</taxon>
        <taxon>Gastropoda</taxon>
        <taxon>Heterobranchia</taxon>
        <taxon>Euthyneura</taxon>
        <taxon>Tectipleura</taxon>
        <taxon>Aplysiida</taxon>
        <taxon>Aplysioidea</taxon>
        <taxon>Aplysiidae</taxon>
        <taxon>Aplysia</taxon>
    </lineage>
</organism>